<dbReference type="InterPro" id="IPR036805">
    <property type="entry name" value="Tscrpt_elong_fac_GreA/B_N_sf"/>
</dbReference>
<keyword evidence="12" id="KW-0648">Protein biosynthesis</keyword>
<evidence type="ECO:0000256" key="2">
    <source>
        <dbReference type="ARBA" id="ARBA00013729"/>
    </source>
</evidence>
<dbReference type="Proteomes" id="UP000004594">
    <property type="component" value="Unassembled WGS sequence"/>
</dbReference>
<evidence type="ECO:0000256" key="6">
    <source>
        <dbReference type="ARBA" id="ARBA00024916"/>
    </source>
</evidence>
<dbReference type="InterPro" id="IPR028624">
    <property type="entry name" value="Tscrpt_elong_fac_GreA/B"/>
</dbReference>
<dbReference type="FunFam" id="3.10.50.30:FF:000001">
    <property type="entry name" value="Transcription elongation factor GreA"/>
    <property type="match status" value="1"/>
</dbReference>
<protein>
    <recommendedName>
        <fullName evidence="2 8">Transcription elongation factor GreA</fullName>
    </recommendedName>
    <alternativeName>
        <fullName evidence="7 8">Transcript cleavage factor GreA</fullName>
    </alternativeName>
</protein>
<evidence type="ECO:0000313" key="13">
    <source>
        <dbReference type="Proteomes" id="UP000004594"/>
    </source>
</evidence>
<dbReference type="Pfam" id="PF01272">
    <property type="entry name" value="GreA_GreB"/>
    <property type="match status" value="1"/>
</dbReference>
<evidence type="ECO:0000256" key="3">
    <source>
        <dbReference type="ARBA" id="ARBA00023015"/>
    </source>
</evidence>
<keyword evidence="5 8" id="KW-0804">Transcription</keyword>
<dbReference type="InterPro" id="IPR022691">
    <property type="entry name" value="Tscrpt_elong_fac_GreA/B_N"/>
</dbReference>
<dbReference type="InterPro" id="IPR023459">
    <property type="entry name" value="Tscrpt_elong_fac_GreA/B_fam"/>
</dbReference>
<organism evidence="12 13">
    <name type="scientific">Dialister micraerophilus UPII 345-E</name>
    <dbReference type="NCBI Taxonomy" id="910314"/>
    <lineage>
        <taxon>Bacteria</taxon>
        <taxon>Bacillati</taxon>
        <taxon>Bacillota</taxon>
        <taxon>Negativicutes</taxon>
        <taxon>Veillonellales</taxon>
        <taxon>Veillonellaceae</taxon>
        <taxon>Dialister</taxon>
    </lineage>
</organism>
<dbReference type="Pfam" id="PF03449">
    <property type="entry name" value="GreA_GreB_N"/>
    <property type="match status" value="1"/>
</dbReference>
<dbReference type="SUPFAM" id="SSF46557">
    <property type="entry name" value="GreA transcript cleavage protein, N-terminal domain"/>
    <property type="match status" value="1"/>
</dbReference>
<dbReference type="GO" id="GO:0070063">
    <property type="term" value="F:RNA polymerase binding"/>
    <property type="evidence" value="ECO:0007669"/>
    <property type="project" value="InterPro"/>
</dbReference>
<dbReference type="RefSeq" id="WP_007554814.1">
    <property type="nucleotide sequence ID" value="NZ_AENT01000024.1"/>
</dbReference>
<dbReference type="eggNOG" id="COG0782">
    <property type="taxonomic scope" value="Bacteria"/>
</dbReference>
<dbReference type="NCBIfam" id="NF001263">
    <property type="entry name" value="PRK00226.1-4"/>
    <property type="match status" value="1"/>
</dbReference>
<evidence type="ECO:0000256" key="4">
    <source>
        <dbReference type="ARBA" id="ARBA00023125"/>
    </source>
</evidence>
<dbReference type="GO" id="GO:0006354">
    <property type="term" value="P:DNA-templated transcription elongation"/>
    <property type="evidence" value="ECO:0007669"/>
    <property type="project" value="TreeGrafter"/>
</dbReference>
<proteinExistence type="inferred from homology"/>
<dbReference type="Gene3D" id="3.10.50.30">
    <property type="entry name" value="Transcription elongation factor, GreA/GreB, C-terminal domain"/>
    <property type="match status" value="1"/>
</dbReference>
<dbReference type="NCBIfam" id="TIGR01462">
    <property type="entry name" value="greA"/>
    <property type="match status" value="1"/>
</dbReference>
<feature type="domain" description="Transcription elongation factor GreA/GreB C-terminal" evidence="10">
    <location>
        <begin position="84"/>
        <end position="156"/>
    </location>
</feature>
<dbReference type="InterPro" id="IPR006359">
    <property type="entry name" value="Tscrpt_elong_fac_GreA"/>
</dbReference>
<dbReference type="FunFam" id="1.10.287.180:FF:000001">
    <property type="entry name" value="Transcription elongation factor GreA"/>
    <property type="match status" value="1"/>
</dbReference>
<evidence type="ECO:0000256" key="8">
    <source>
        <dbReference type="HAMAP-Rule" id="MF_00105"/>
    </source>
</evidence>
<comment type="similarity">
    <text evidence="1 8 9">Belongs to the GreA/GreB family.</text>
</comment>
<dbReference type="GO" id="GO:0003677">
    <property type="term" value="F:DNA binding"/>
    <property type="evidence" value="ECO:0007669"/>
    <property type="project" value="UniProtKB-UniRule"/>
</dbReference>
<dbReference type="InterPro" id="IPR018151">
    <property type="entry name" value="TF_GreA/GreB_CS"/>
</dbReference>
<comment type="caution">
    <text evidence="12">The sequence shown here is derived from an EMBL/GenBank/DDBJ whole genome shotgun (WGS) entry which is preliminary data.</text>
</comment>
<dbReference type="OrthoDB" id="9808774at2"/>
<dbReference type="Gene3D" id="1.10.287.180">
    <property type="entry name" value="Transcription elongation factor, GreA/GreB, N-terminal domain"/>
    <property type="match status" value="1"/>
</dbReference>
<dbReference type="InterPro" id="IPR036953">
    <property type="entry name" value="GreA/GreB_C_sf"/>
</dbReference>
<dbReference type="GO" id="GO:0032784">
    <property type="term" value="P:regulation of DNA-templated transcription elongation"/>
    <property type="evidence" value="ECO:0007669"/>
    <property type="project" value="UniProtKB-UniRule"/>
</dbReference>
<dbReference type="GO" id="GO:0003746">
    <property type="term" value="F:translation elongation factor activity"/>
    <property type="evidence" value="ECO:0007669"/>
    <property type="project" value="UniProtKB-KW"/>
</dbReference>
<comment type="function">
    <text evidence="6 8 9">Necessary for efficient RNA polymerase transcription elongation past template-encoded arresting sites. The arresting sites in DNA have the property of trapping a certain fraction of elongating RNA polymerases that pass through, resulting in locked ternary complexes. Cleavage of the nascent transcript by cleavage factors such as GreA or GreB allows the resumption of elongation from the new 3'terminus. GreA releases sequences of 2 to 3 nucleotides.</text>
</comment>
<keyword evidence="3 8" id="KW-0805">Transcription regulation</keyword>
<dbReference type="HAMAP" id="MF_00105">
    <property type="entry name" value="GreA_GreB"/>
    <property type="match status" value="1"/>
</dbReference>
<evidence type="ECO:0000256" key="7">
    <source>
        <dbReference type="ARBA" id="ARBA00030776"/>
    </source>
</evidence>
<evidence type="ECO:0000256" key="5">
    <source>
        <dbReference type="ARBA" id="ARBA00023163"/>
    </source>
</evidence>
<evidence type="ECO:0000313" key="12">
    <source>
        <dbReference type="EMBL" id="EFR42536.1"/>
    </source>
</evidence>
<accession>E4L979</accession>
<dbReference type="PROSITE" id="PS00829">
    <property type="entry name" value="GREAB_1"/>
    <property type="match status" value="1"/>
</dbReference>
<evidence type="ECO:0000259" key="10">
    <source>
        <dbReference type="Pfam" id="PF01272"/>
    </source>
</evidence>
<dbReference type="PANTHER" id="PTHR30437:SF4">
    <property type="entry name" value="TRANSCRIPTION ELONGATION FACTOR GREA"/>
    <property type="match status" value="1"/>
</dbReference>
<dbReference type="AlphaFoldDB" id="E4L979"/>
<dbReference type="PIRSF" id="PIRSF006092">
    <property type="entry name" value="GreA_GreB"/>
    <property type="match status" value="1"/>
</dbReference>
<keyword evidence="4 8" id="KW-0238">DNA-binding</keyword>
<reference evidence="12 13" key="1">
    <citation type="submission" date="2010-11" db="EMBL/GenBank/DDBJ databases">
        <authorList>
            <person name="Durkin A.S."/>
            <person name="Madupu R."/>
            <person name="Torralba M."/>
            <person name="Gillis M."/>
            <person name="Methe B."/>
            <person name="Sutton G."/>
            <person name="Nelson K.E."/>
        </authorList>
    </citation>
    <scope>NUCLEOTIDE SEQUENCE [LARGE SCALE GENOMIC DNA]</scope>
    <source>
        <strain evidence="12 13">UPII 345-E</strain>
    </source>
</reference>
<feature type="domain" description="Transcription elongation factor GreA/GreB N-terminal" evidence="11">
    <location>
        <begin position="8"/>
        <end position="76"/>
    </location>
</feature>
<dbReference type="SUPFAM" id="SSF54534">
    <property type="entry name" value="FKBP-like"/>
    <property type="match status" value="1"/>
</dbReference>
<dbReference type="EMBL" id="AENT01000024">
    <property type="protein sequence ID" value="EFR42536.1"/>
    <property type="molecule type" value="Genomic_DNA"/>
</dbReference>
<gene>
    <name evidence="8 12" type="primary">greA</name>
    <name evidence="12" type="ORF">HMPREF9220_0302</name>
</gene>
<evidence type="ECO:0000256" key="9">
    <source>
        <dbReference type="RuleBase" id="RU000556"/>
    </source>
</evidence>
<dbReference type="PANTHER" id="PTHR30437">
    <property type="entry name" value="TRANSCRIPTION ELONGATION FACTOR GREA"/>
    <property type="match status" value="1"/>
</dbReference>
<dbReference type="InterPro" id="IPR001437">
    <property type="entry name" value="Tscrpt_elong_fac_GreA/B_C"/>
</dbReference>
<evidence type="ECO:0000259" key="11">
    <source>
        <dbReference type="Pfam" id="PF03449"/>
    </source>
</evidence>
<name>E4L979_9FIRM</name>
<evidence type="ECO:0000256" key="1">
    <source>
        <dbReference type="ARBA" id="ARBA00008213"/>
    </source>
</evidence>
<sequence>MADMQRTLVTREGLEKMQRELDELRSKKRGEVAQRLKEAISMGDLSENSEYDDAKNEQSFVEGRILELETKIRTAVLISQKKKGGRVDLASTVTIQDMSDGSEETVTIVGSTESDPFEGKISNESPAGRALMGSKLGDIVEVDAPTGIIKYKITGIDGAKVK</sequence>
<keyword evidence="12" id="KW-0251">Elongation factor</keyword>